<dbReference type="AlphaFoldDB" id="A0A378IG98"/>
<reference evidence="1 3" key="1">
    <citation type="submission" date="2015-11" db="EMBL/GenBank/DDBJ databases">
        <title>Genomic analysis of 38 Legionella species identifies large and diverse effector repertoires.</title>
        <authorList>
            <person name="Burstein D."/>
            <person name="Amaro F."/>
            <person name="Zusman T."/>
            <person name="Lifshitz Z."/>
            <person name="Cohen O."/>
            <person name="Gilbert J.A."/>
            <person name="Pupko T."/>
            <person name="Shuman H.A."/>
            <person name="Segal G."/>
        </authorList>
    </citation>
    <scope>NUCLEOTIDE SEQUENCE [LARGE SCALE GENOMIC DNA]</scope>
    <source>
        <strain evidence="1 3">CDC#72-OH-14</strain>
    </source>
</reference>
<evidence type="ECO:0000313" key="1">
    <source>
        <dbReference type="EMBL" id="KTC92641.1"/>
    </source>
</evidence>
<dbReference type="Proteomes" id="UP000255316">
    <property type="component" value="Unassembled WGS sequence"/>
</dbReference>
<dbReference type="OrthoDB" id="9898958at2"/>
<dbReference type="Proteomes" id="UP000054854">
    <property type="component" value="Unassembled WGS sequence"/>
</dbReference>
<organism evidence="2 4">
    <name type="scientific">Legionella cincinnatiensis</name>
    <dbReference type="NCBI Taxonomy" id="28085"/>
    <lineage>
        <taxon>Bacteria</taxon>
        <taxon>Pseudomonadati</taxon>
        <taxon>Pseudomonadota</taxon>
        <taxon>Gammaproteobacteria</taxon>
        <taxon>Legionellales</taxon>
        <taxon>Legionellaceae</taxon>
        <taxon>Legionella</taxon>
    </lineage>
</organism>
<dbReference type="EMBL" id="UGNX01000001">
    <property type="protein sequence ID" value="STX34257.1"/>
    <property type="molecule type" value="Genomic_DNA"/>
</dbReference>
<proteinExistence type="predicted"/>
<dbReference type="RefSeq" id="WP_058463793.1">
    <property type="nucleotide sequence ID" value="NZ_CAAAHQ010000031.1"/>
</dbReference>
<evidence type="ECO:0000313" key="4">
    <source>
        <dbReference type="Proteomes" id="UP000255316"/>
    </source>
</evidence>
<name>A0A378IG98_9GAMM</name>
<gene>
    <name evidence="1" type="ORF">Lcin_0551</name>
    <name evidence="2" type="ORF">NCTC12438_00850</name>
</gene>
<evidence type="ECO:0000313" key="3">
    <source>
        <dbReference type="Proteomes" id="UP000054854"/>
    </source>
</evidence>
<accession>A0A378IG98</accession>
<reference evidence="2 4" key="2">
    <citation type="submission" date="2018-06" db="EMBL/GenBank/DDBJ databases">
        <authorList>
            <consortium name="Pathogen Informatics"/>
            <person name="Doyle S."/>
        </authorList>
    </citation>
    <scope>NUCLEOTIDE SEQUENCE [LARGE SCALE GENOMIC DNA]</scope>
    <source>
        <strain evidence="2 4">NCTC12438</strain>
    </source>
</reference>
<protein>
    <submittedName>
        <fullName evidence="2">Uncharacterized protein</fullName>
    </submittedName>
</protein>
<keyword evidence="3" id="KW-1185">Reference proteome</keyword>
<evidence type="ECO:0000313" key="2">
    <source>
        <dbReference type="EMBL" id="STX34257.1"/>
    </source>
</evidence>
<dbReference type="EMBL" id="LNXX01000006">
    <property type="protein sequence ID" value="KTC92641.1"/>
    <property type="molecule type" value="Genomic_DNA"/>
</dbReference>
<sequence>MANKKFFGVAQIGIKNDNSLTLEDCVKGIQEGKLGPFSPIPQKERDVAPIYRTLHLRHSLQVYLGYQNREAARMKSIQTPNPGKVMIIYEGVSLSNGLIQINNFTVCRNSSHYSFPTPLHFRLVKNEGPLMGDIFLRPAENACSLQDLAAKTLAKNPTFFNKNKASELAIEQVKEAEESLAIAPLVPILKKSGAYIYPKKQQLASLQDLAAVTLAKHPCFFKAENATRAAIFKVNEAKKHLPSPAFNGL</sequence>